<dbReference type="GO" id="GO:0005886">
    <property type="term" value="C:plasma membrane"/>
    <property type="evidence" value="ECO:0007669"/>
    <property type="project" value="UniProtKB-SubCell"/>
</dbReference>
<evidence type="ECO:0000256" key="5">
    <source>
        <dbReference type="ARBA" id="ARBA00023136"/>
    </source>
</evidence>
<gene>
    <name evidence="8" type="ORF">SAMN05660923_02835</name>
</gene>
<reference evidence="8 9" key="1">
    <citation type="submission" date="2016-10" db="EMBL/GenBank/DDBJ databases">
        <authorList>
            <person name="de Groot N.N."/>
        </authorList>
    </citation>
    <scope>NUCLEOTIDE SEQUENCE [LARGE SCALE GENOMIC DNA]</scope>
    <source>
        <strain evidence="8 9">DSM 23310</strain>
    </source>
</reference>
<keyword evidence="3 6" id="KW-0812">Transmembrane</keyword>
<evidence type="ECO:0000256" key="1">
    <source>
        <dbReference type="ARBA" id="ARBA00004651"/>
    </source>
</evidence>
<feature type="transmembrane region" description="Helical" evidence="6">
    <location>
        <begin position="209"/>
        <end position="229"/>
    </location>
</feature>
<keyword evidence="2 6" id="KW-1003">Cell membrane</keyword>
<comment type="subcellular location">
    <subcellularLocation>
        <location evidence="1 6">Cell membrane</location>
        <topology evidence="1 6">Multi-pass membrane protein</topology>
    </subcellularLocation>
</comment>
<evidence type="ECO:0000259" key="7">
    <source>
        <dbReference type="Pfam" id="PF09335"/>
    </source>
</evidence>
<dbReference type="RefSeq" id="WP_234949931.1">
    <property type="nucleotide sequence ID" value="NZ_FNNG01000018.1"/>
</dbReference>
<dbReference type="AlphaFoldDB" id="A0A1H3E5M0"/>
<proteinExistence type="inferred from homology"/>
<feature type="transmembrane region" description="Helical" evidence="6">
    <location>
        <begin position="104"/>
        <end position="123"/>
    </location>
</feature>
<dbReference type="Pfam" id="PF09335">
    <property type="entry name" value="VTT_dom"/>
    <property type="match status" value="1"/>
</dbReference>
<dbReference type="InterPro" id="IPR015414">
    <property type="entry name" value="TMEM64"/>
</dbReference>
<evidence type="ECO:0000313" key="8">
    <source>
        <dbReference type="EMBL" id="SDX73981.1"/>
    </source>
</evidence>
<comment type="similarity">
    <text evidence="6">Belongs to the TVP38/TMEM64 family.</text>
</comment>
<feature type="transmembrane region" description="Helical" evidence="6">
    <location>
        <begin position="57"/>
        <end position="75"/>
    </location>
</feature>
<feature type="transmembrane region" description="Helical" evidence="6">
    <location>
        <begin position="15"/>
        <end position="32"/>
    </location>
</feature>
<keyword evidence="5 6" id="KW-0472">Membrane</keyword>
<evidence type="ECO:0000256" key="4">
    <source>
        <dbReference type="ARBA" id="ARBA00022989"/>
    </source>
</evidence>
<evidence type="ECO:0000313" key="9">
    <source>
        <dbReference type="Proteomes" id="UP000198828"/>
    </source>
</evidence>
<evidence type="ECO:0000256" key="3">
    <source>
        <dbReference type="ARBA" id="ARBA00022692"/>
    </source>
</evidence>
<dbReference type="PANTHER" id="PTHR12677:SF59">
    <property type="entry name" value="GOLGI APPARATUS MEMBRANE PROTEIN TVP38-RELATED"/>
    <property type="match status" value="1"/>
</dbReference>
<keyword evidence="9" id="KW-1185">Reference proteome</keyword>
<evidence type="ECO:0000256" key="2">
    <source>
        <dbReference type="ARBA" id="ARBA00022475"/>
    </source>
</evidence>
<sequence>MNVLWERLKEVKKSTWIKLGVIVVLALIYLFVKPVKDAITNVVYILSSLDVEGIKEYILSFGIWAPIVSFLLMVFQSIAAPLPAFLITFANAGLFGWIKGAILSWSSAMVGAVLCFYIARIYGRGTVEKLTNKFALEEVDKFFDRYGNYAILIARLLPFMSFDLVSYAAGLTPMKLWPFIWATGLGQLPATIVYSYVGGMLTGGVKKFVTGLLILFSLSILVFLIKKIWNERNKVKE</sequence>
<dbReference type="InterPro" id="IPR032816">
    <property type="entry name" value="VTT_dom"/>
</dbReference>
<feature type="transmembrane region" description="Helical" evidence="6">
    <location>
        <begin position="176"/>
        <end position="197"/>
    </location>
</feature>
<protein>
    <recommendedName>
        <fullName evidence="6">TVP38/TMEM64 family membrane protein</fullName>
    </recommendedName>
</protein>
<feature type="domain" description="VTT" evidence="7">
    <location>
        <begin position="83"/>
        <end position="198"/>
    </location>
</feature>
<accession>A0A1H3E5M0</accession>
<evidence type="ECO:0000256" key="6">
    <source>
        <dbReference type="RuleBase" id="RU366058"/>
    </source>
</evidence>
<organism evidence="8 9">
    <name type="scientific">Tepidimicrobium xylanilyticum</name>
    <dbReference type="NCBI Taxonomy" id="1123352"/>
    <lineage>
        <taxon>Bacteria</taxon>
        <taxon>Bacillati</taxon>
        <taxon>Bacillota</taxon>
        <taxon>Tissierellia</taxon>
        <taxon>Tissierellales</taxon>
        <taxon>Tepidimicrobiaceae</taxon>
        <taxon>Tepidimicrobium</taxon>
    </lineage>
</organism>
<keyword evidence="4 6" id="KW-1133">Transmembrane helix</keyword>
<dbReference type="PANTHER" id="PTHR12677">
    <property type="entry name" value="GOLGI APPARATUS MEMBRANE PROTEIN TVP38-RELATED"/>
    <property type="match status" value="1"/>
</dbReference>
<dbReference type="Proteomes" id="UP000198828">
    <property type="component" value="Unassembled WGS sequence"/>
</dbReference>
<name>A0A1H3E5M0_9FIRM</name>
<dbReference type="EMBL" id="FNNG01000018">
    <property type="protein sequence ID" value="SDX73981.1"/>
    <property type="molecule type" value="Genomic_DNA"/>
</dbReference>